<reference evidence="12" key="1">
    <citation type="submission" date="2020-10" db="EMBL/GenBank/DDBJ databases">
        <authorList>
            <person name="Castelo-Branco R."/>
            <person name="Eusebio N."/>
            <person name="Adriana R."/>
            <person name="Vieira A."/>
            <person name="Brugerolle De Fraissinette N."/>
            <person name="Rezende De Castro R."/>
            <person name="Schneider M.P."/>
            <person name="Vasconcelos V."/>
            <person name="Leao P.N."/>
        </authorList>
    </citation>
    <scope>NUCLEOTIDE SEQUENCE</scope>
    <source>
        <strain evidence="12">LEGE 11480</strain>
    </source>
</reference>
<dbReference type="PANTHER" id="PTHR10683">
    <property type="entry name" value="TRANSALDOLASE"/>
    <property type="match status" value="1"/>
</dbReference>
<dbReference type="NCBIfam" id="NF002881">
    <property type="entry name" value="PRK03343.1"/>
    <property type="match status" value="1"/>
</dbReference>
<keyword evidence="8 11" id="KW-0570">Pentose shunt</keyword>
<dbReference type="AlphaFoldDB" id="A0A928VUR9"/>
<dbReference type="GO" id="GO:0004801">
    <property type="term" value="F:transaldolase activity"/>
    <property type="evidence" value="ECO:0007669"/>
    <property type="project" value="UniProtKB-UniRule"/>
</dbReference>
<protein>
    <recommendedName>
        <fullName evidence="5 11">Transaldolase</fullName>
        <ecNumber evidence="5 11">2.2.1.2</ecNumber>
    </recommendedName>
</protein>
<comment type="caution">
    <text evidence="12">The sequence shown here is derived from an EMBL/GenBank/DDBJ whole genome shotgun (WGS) entry which is preliminary data.</text>
</comment>
<evidence type="ECO:0000256" key="10">
    <source>
        <dbReference type="ARBA" id="ARBA00048810"/>
    </source>
</evidence>
<dbReference type="PANTHER" id="PTHR10683:SF31">
    <property type="entry name" value="TRANSALDOLASE"/>
    <property type="match status" value="1"/>
</dbReference>
<evidence type="ECO:0000313" key="13">
    <source>
        <dbReference type="Proteomes" id="UP000625316"/>
    </source>
</evidence>
<dbReference type="NCBIfam" id="TIGR00876">
    <property type="entry name" value="tal_mycobact"/>
    <property type="match status" value="1"/>
</dbReference>
<comment type="similarity">
    <text evidence="4 11">Belongs to the transaldolase family. Type 2 subfamily.</text>
</comment>
<dbReference type="GO" id="GO:0005737">
    <property type="term" value="C:cytoplasm"/>
    <property type="evidence" value="ECO:0007669"/>
    <property type="project" value="UniProtKB-SubCell"/>
</dbReference>
<proteinExistence type="inferred from homology"/>
<dbReference type="InterPro" id="IPR001585">
    <property type="entry name" value="TAL/FSA"/>
</dbReference>
<dbReference type="Pfam" id="PF00923">
    <property type="entry name" value="TAL_FSA"/>
    <property type="match status" value="1"/>
</dbReference>
<evidence type="ECO:0000256" key="1">
    <source>
        <dbReference type="ARBA" id="ARBA00003518"/>
    </source>
</evidence>
<evidence type="ECO:0000256" key="3">
    <source>
        <dbReference type="ARBA" id="ARBA00004857"/>
    </source>
</evidence>
<dbReference type="RefSeq" id="WP_264327763.1">
    <property type="nucleotide sequence ID" value="NZ_JADEXQ010000137.1"/>
</dbReference>
<evidence type="ECO:0000256" key="8">
    <source>
        <dbReference type="ARBA" id="ARBA00023126"/>
    </source>
</evidence>
<keyword evidence="9 11" id="KW-0704">Schiff base</keyword>
<dbReference type="GO" id="GO:0006098">
    <property type="term" value="P:pentose-phosphate shunt"/>
    <property type="evidence" value="ECO:0007669"/>
    <property type="project" value="UniProtKB-UniRule"/>
</dbReference>
<dbReference type="HAMAP" id="MF_00493">
    <property type="entry name" value="Transaldolase_2"/>
    <property type="match status" value="1"/>
</dbReference>
<comment type="pathway">
    <text evidence="3 11">Carbohydrate degradation; pentose phosphate pathway; D-glyceraldehyde 3-phosphate and beta-D-fructose 6-phosphate from D-ribose 5-phosphate and D-xylulose 5-phosphate (non-oxidative stage): step 2/3.</text>
</comment>
<dbReference type="PROSITE" id="PS00958">
    <property type="entry name" value="TRANSALDOLASE_2"/>
    <property type="match status" value="1"/>
</dbReference>
<name>A0A928VUR9_9CYAN</name>
<comment type="function">
    <text evidence="1 11">Transaldolase is important for the balance of metabolites in the pentose-phosphate pathway.</text>
</comment>
<dbReference type="Proteomes" id="UP000625316">
    <property type="component" value="Unassembled WGS sequence"/>
</dbReference>
<dbReference type="EMBL" id="JADEXQ010000137">
    <property type="protein sequence ID" value="MBE9032950.1"/>
    <property type="molecule type" value="Genomic_DNA"/>
</dbReference>
<dbReference type="InterPro" id="IPR013785">
    <property type="entry name" value="Aldolase_TIM"/>
</dbReference>
<comment type="catalytic activity">
    <reaction evidence="10 11">
        <text>D-sedoheptulose 7-phosphate + D-glyceraldehyde 3-phosphate = D-erythrose 4-phosphate + beta-D-fructose 6-phosphate</text>
        <dbReference type="Rhea" id="RHEA:17053"/>
        <dbReference type="ChEBI" id="CHEBI:16897"/>
        <dbReference type="ChEBI" id="CHEBI:57483"/>
        <dbReference type="ChEBI" id="CHEBI:57634"/>
        <dbReference type="ChEBI" id="CHEBI:59776"/>
        <dbReference type="EC" id="2.2.1.2"/>
    </reaction>
</comment>
<sequence length="386" mass="42235">MTTATLNHIQEIAQLGQSIWMDNLTRNLVQSGELQQMIETRGLLGVTSNPAIFEKAIVGNEIYDADIEAGIKAGKSLIDIYESLIFEDITGACDVFMPVYEKSNGLDGYISIEVPPTLARNTEDTIRESRRYYNAINHANVMIKIPGTPEGLPAVKQMISEGINVNVTLLFSVQSYIDTAWAYIEGLEAFAASGGDVSKVSSVASFFLSRIDIAIDGQLKALLETEGLSESTRSKLEGLKGQIAIANAKRAYQEYKKILQSDRWQALAAKGAQPQRLLWASTGTKDPNYSDVMYVDELVGNETVNTLPPKTIEACFDHCDVAPRIESNIDEANKLVESLGDDDVNIDLDRVMEELLADGIAKFVKPFETLMAALQAKVDKLSAVAS</sequence>
<evidence type="ECO:0000256" key="9">
    <source>
        <dbReference type="ARBA" id="ARBA00023270"/>
    </source>
</evidence>
<keyword evidence="6 11" id="KW-0963">Cytoplasm</keyword>
<dbReference type="InterPro" id="IPR018225">
    <property type="entry name" value="Transaldolase_AS"/>
</dbReference>
<evidence type="ECO:0000256" key="2">
    <source>
        <dbReference type="ARBA" id="ARBA00004496"/>
    </source>
</evidence>
<evidence type="ECO:0000256" key="4">
    <source>
        <dbReference type="ARBA" id="ARBA00008426"/>
    </source>
</evidence>
<dbReference type="SUPFAM" id="SSF51569">
    <property type="entry name" value="Aldolase"/>
    <property type="match status" value="1"/>
</dbReference>
<comment type="subcellular location">
    <subcellularLocation>
        <location evidence="2 11">Cytoplasm</location>
    </subcellularLocation>
</comment>
<dbReference type="PIRSF" id="PIRSF036915">
    <property type="entry name" value="Trnald_Bac_Plnt"/>
    <property type="match status" value="1"/>
</dbReference>
<dbReference type="InterPro" id="IPR004732">
    <property type="entry name" value="Transaldolase_2"/>
</dbReference>
<evidence type="ECO:0000256" key="7">
    <source>
        <dbReference type="ARBA" id="ARBA00022679"/>
    </source>
</evidence>
<dbReference type="EC" id="2.2.1.2" evidence="5 11"/>
<keyword evidence="13" id="KW-1185">Reference proteome</keyword>
<keyword evidence="7 11" id="KW-0808">Transferase</keyword>
<organism evidence="12 13">
    <name type="scientific">Romeriopsis navalis LEGE 11480</name>
    <dbReference type="NCBI Taxonomy" id="2777977"/>
    <lineage>
        <taxon>Bacteria</taxon>
        <taxon>Bacillati</taxon>
        <taxon>Cyanobacteriota</taxon>
        <taxon>Cyanophyceae</taxon>
        <taxon>Leptolyngbyales</taxon>
        <taxon>Leptolyngbyaceae</taxon>
        <taxon>Romeriopsis</taxon>
        <taxon>Romeriopsis navalis</taxon>
    </lineage>
</organism>
<evidence type="ECO:0000313" key="12">
    <source>
        <dbReference type="EMBL" id="MBE9032950.1"/>
    </source>
</evidence>
<dbReference type="GO" id="GO:0005975">
    <property type="term" value="P:carbohydrate metabolic process"/>
    <property type="evidence" value="ECO:0007669"/>
    <property type="project" value="InterPro"/>
</dbReference>
<dbReference type="CDD" id="cd00955">
    <property type="entry name" value="Transaldolase_like"/>
    <property type="match status" value="1"/>
</dbReference>
<feature type="active site" description="Schiff-base intermediate with substrate" evidence="11">
    <location>
        <position position="144"/>
    </location>
</feature>
<evidence type="ECO:0000256" key="11">
    <source>
        <dbReference type="HAMAP-Rule" id="MF_00493"/>
    </source>
</evidence>
<evidence type="ECO:0000256" key="5">
    <source>
        <dbReference type="ARBA" id="ARBA00013151"/>
    </source>
</evidence>
<dbReference type="PROSITE" id="PS01054">
    <property type="entry name" value="TRANSALDOLASE_1"/>
    <property type="match status" value="1"/>
</dbReference>
<evidence type="ECO:0000256" key="6">
    <source>
        <dbReference type="ARBA" id="ARBA00022490"/>
    </source>
</evidence>
<gene>
    <name evidence="11 12" type="primary">tal</name>
    <name evidence="12" type="ORF">IQ266_24750</name>
</gene>
<accession>A0A928VUR9</accession>
<dbReference type="Gene3D" id="3.20.20.70">
    <property type="entry name" value="Aldolase class I"/>
    <property type="match status" value="1"/>
</dbReference>